<comment type="caution">
    <text evidence="2">The sequence shown here is derived from an EMBL/GenBank/DDBJ whole genome shotgun (WGS) entry which is preliminary data.</text>
</comment>
<feature type="chain" id="PRO_5042950937" evidence="1">
    <location>
        <begin position="26"/>
        <end position="81"/>
    </location>
</feature>
<sequence>MCCSTFYLFFKKFIFVCWDVSIVGSELELVEVGKTQIKRLHPFNEDGVEGTHGVLKEGFGGVKNLHGACRGGGGKEGESGG</sequence>
<accession>A0AAN9KZI2</accession>
<evidence type="ECO:0000256" key="1">
    <source>
        <dbReference type="SAM" id="SignalP"/>
    </source>
</evidence>
<reference evidence="2 3" key="1">
    <citation type="submission" date="2024-01" db="EMBL/GenBank/DDBJ databases">
        <title>The genomes of 5 underutilized Papilionoideae crops provide insights into root nodulation and disease resistanc.</title>
        <authorList>
            <person name="Jiang F."/>
        </authorList>
    </citation>
    <scope>NUCLEOTIDE SEQUENCE [LARGE SCALE GENOMIC DNA]</scope>
    <source>
        <strain evidence="2">LVBAO_FW01</strain>
        <tissue evidence="2">Leaves</tissue>
    </source>
</reference>
<feature type="signal peptide" evidence="1">
    <location>
        <begin position="1"/>
        <end position="25"/>
    </location>
</feature>
<evidence type="ECO:0000313" key="2">
    <source>
        <dbReference type="EMBL" id="KAK7325297.1"/>
    </source>
</evidence>
<proteinExistence type="predicted"/>
<name>A0AAN9KZI2_CANGL</name>
<dbReference type="AlphaFoldDB" id="A0AAN9KZI2"/>
<evidence type="ECO:0000313" key="3">
    <source>
        <dbReference type="Proteomes" id="UP001367508"/>
    </source>
</evidence>
<keyword evidence="1" id="KW-0732">Signal</keyword>
<dbReference type="EMBL" id="JAYMYQ010000006">
    <property type="protein sequence ID" value="KAK7325297.1"/>
    <property type="molecule type" value="Genomic_DNA"/>
</dbReference>
<keyword evidence="3" id="KW-1185">Reference proteome</keyword>
<gene>
    <name evidence="2" type="ORF">VNO77_29457</name>
</gene>
<dbReference type="Proteomes" id="UP001367508">
    <property type="component" value="Unassembled WGS sequence"/>
</dbReference>
<organism evidence="2 3">
    <name type="scientific">Canavalia gladiata</name>
    <name type="common">Sword bean</name>
    <name type="synonym">Dolichos gladiatus</name>
    <dbReference type="NCBI Taxonomy" id="3824"/>
    <lineage>
        <taxon>Eukaryota</taxon>
        <taxon>Viridiplantae</taxon>
        <taxon>Streptophyta</taxon>
        <taxon>Embryophyta</taxon>
        <taxon>Tracheophyta</taxon>
        <taxon>Spermatophyta</taxon>
        <taxon>Magnoliopsida</taxon>
        <taxon>eudicotyledons</taxon>
        <taxon>Gunneridae</taxon>
        <taxon>Pentapetalae</taxon>
        <taxon>rosids</taxon>
        <taxon>fabids</taxon>
        <taxon>Fabales</taxon>
        <taxon>Fabaceae</taxon>
        <taxon>Papilionoideae</taxon>
        <taxon>50 kb inversion clade</taxon>
        <taxon>NPAAA clade</taxon>
        <taxon>indigoferoid/millettioid clade</taxon>
        <taxon>Phaseoleae</taxon>
        <taxon>Canavalia</taxon>
    </lineage>
</organism>
<protein>
    <submittedName>
        <fullName evidence="2">Uncharacterized protein</fullName>
    </submittedName>
</protein>